<sequence>MPDECLLSRAGSPRETAELTKDFNEALEHDEVQIINVSHVIDKDYMENAVYTHQLHPHYISAAVKAFQEFDTNRKDQLNLFQFTNAMADFTIKFPQFGHPTDWKMSEMFNYLDEGKGYVNFDDWITGITLMTNRENFVIQEMEKTFDALDTGKQGYISIDQFAKFLRDFGYYDEQDIQLEIGLVRNRCSDPANAQITKYGNFMSIKVLQFKL</sequence>
<accession>A0A915L1I7</accession>
<keyword evidence="2" id="KW-1185">Reference proteome</keyword>
<feature type="domain" description="EF-hand" evidence="1">
    <location>
        <begin position="137"/>
        <end position="172"/>
    </location>
</feature>
<dbReference type="AlphaFoldDB" id="A0A915L1I7"/>
<dbReference type="GO" id="GO:0005509">
    <property type="term" value="F:calcium ion binding"/>
    <property type="evidence" value="ECO:0007669"/>
    <property type="project" value="InterPro"/>
</dbReference>
<dbReference type="Proteomes" id="UP000887565">
    <property type="component" value="Unplaced"/>
</dbReference>
<proteinExistence type="predicted"/>
<dbReference type="SMART" id="SM00054">
    <property type="entry name" value="EFh"/>
    <property type="match status" value="3"/>
</dbReference>
<dbReference type="SUPFAM" id="SSF47473">
    <property type="entry name" value="EF-hand"/>
    <property type="match status" value="1"/>
</dbReference>
<evidence type="ECO:0000313" key="3">
    <source>
        <dbReference type="WBParaSite" id="nRc.2.0.1.t43618-RA"/>
    </source>
</evidence>
<dbReference type="InterPro" id="IPR011992">
    <property type="entry name" value="EF-hand-dom_pair"/>
</dbReference>
<evidence type="ECO:0000313" key="2">
    <source>
        <dbReference type="Proteomes" id="UP000887565"/>
    </source>
</evidence>
<reference evidence="3" key="1">
    <citation type="submission" date="2022-11" db="UniProtKB">
        <authorList>
            <consortium name="WormBaseParasite"/>
        </authorList>
    </citation>
    <scope>IDENTIFICATION</scope>
</reference>
<dbReference type="InterPro" id="IPR002048">
    <property type="entry name" value="EF_hand_dom"/>
</dbReference>
<evidence type="ECO:0000259" key="1">
    <source>
        <dbReference type="PROSITE" id="PS50222"/>
    </source>
</evidence>
<dbReference type="PROSITE" id="PS50222">
    <property type="entry name" value="EF_HAND_2"/>
    <property type="match status" value="2"/>
</dbReference>
<dbReference type="Gene3D" id="1.10.238.10">
    <property type="entry name" value="EF-hand"/>
    <property type="match status" value="1"/>
</dbReference>
<organism evidence="2 3">
    <name type="scientific">Romanomermis culicivorax</name>
    <name type="common">Nematode worm</name>
    <dbReference type="NCBI Taxonomy" id="13658"/>
    <lineage>
        <taxon>Eukaryota</taxon>
        <taxon>Metazoa</taxon>
        <taxon>Ecdysozoa</taxon>
        <taxon>Nematoda</taxon>
        <taxon>Enoplea</taxon>
        <taxon>Dorylaimia</taxon>
        <taxon>Mermithida</taxon>
        <taxon>Mermithoidea</taxon>
        <taxon>Mermithidae</taxon>
        <taxon>Romanomermis</taxon>
    </lineage>
</organism>
<dbReference type="WBParaSite" id="nRc.2.0.1.t43618-RA">
    <property type="protein sequence ID" value="nRc.2.0.1.t43618-RA"/>
    <property type="gene ID" value="nRc.2.0.1.g43618"/>
</dbReference>
<name>A0A915L1I7_ROMCU</name>
<protein>
    <submittedName>
        <fullName evidence="3">EF-hand domain-containing protein</fullName>
    </submittedName>
</protein>
<feature type="domain" description="EF-hand" evidence="1">
    <location>
        <begin position="58"/>
        <end position="93"/>
    </location>
</feature>